<dbReference type="InterPro" id="IPR039428">
    <property type="entry name" value="NUOK/Mnh_C1-like"/>
</dbReference>
<evidence type="ECO:0000256" key="3">
    <source>
        <dbReference type="ARBA" id="ARBA00022692"/>
    </source>
</evidence>
<proteinExistence type="predicted"/>
<feature type="transmembrane region" description="Helical" evidence="6">
    <location>
        <begin position="130"/>
        <end position="149"/>
    </location>
</feature>
<dbReference type="RefSeq" id="WP_004877802.1">
    <property type="nucleotide sequence ID" value="NZ_CABHYF010000010.1"/>
</dbReference>
<dbReference type="Gene3D" id="1.10.287.3510">
    <property type="match status" value="1"/>
</dbReference>
<keyword evidence="2" id="KW-1003">Cell membrane</keyword>
<evidence type="ECO:0000313" key="7">
    <source>
        <dbReference type="EMBL" id="CNH96028.1"/>
    </source>
</evidence>
<keyword evidence="5 6" id="KW-0472">Membrane</keyword>
<dbReference type="GO" id="GO:0005886">
    <property type="term" value="C:plasma membrane"/>
    <property type="evidence" value="ECO:0007669"/>
    <property type="project" value="UniProtKB-SubCell"/>
</dbReference>
<dbReference type="Pfam" id="PF00420">
    <property type="entry name" value="Oxidored_q2"/>
    <property type="match status" value="1"/>
</dbReference>
<keyword evidence="3 6" id="KW-0812">Transmembrane</keyword>
<feature type="transmembrane region" description="Helical" evidence="6">
    <location>
        <begin position="37"/>
        <end position="58"/>
    </location>
</feature>
<organism evidence="7 8">
    <name type="scientific">Yersinia mollaretii</name>
    <dbReference type="NCBI Taxonomy" id="33060"/>
    <lineage>
        <taxon>Bacteria</taxon>
        <taxon>Pseudomonadati</taxon>
        <taxon>Pseudomonadota</taxon>
        <taxon>Gammaproteobacteria</taxon>
        <taxon>Enterobacterales</taxon>
        <taxon>Yersiniaceae</taxon>
        <taxon>Yersinia</taxon>
    </lineage>
</organism>
<evidence type="ECO:0000256" key="6">
    <source>
        <dbReference type="SAM" id="Phobius"/>
    </source>
</evidence>
<evidence type="ECO:0000256" key="1">
    <source>
        <dbReference type="ARBA" id="ARBA00004651"/>
    </source>
</evidence>
<dbReference type="NCBIfam" id="NF008556">
    <property type="entry name" value="PRK11492.1"/>
    <property type="match status" value="1"/>
</dbReference>
<dbReference type="PANTHER" id="PTHR38601">
    <property type="entry name" value="HYDROGENASE-4 COMPONENT E"/>
    <property type="match status" value="1"/>
</dbReference>
<keyword evidence="7" id="KW-0560">Oxidoreductase</keyword>
<evidence type="ECO:0000313" key="8">
    <source>
        <dbReference type="Proteomes" id="UP000040841"/>
    </source>
</evidence>
<name>A0AA36PJ26_YERMO</name>
<evidence type="ECO:0000256" key="4">
    <source>
        <dbReference type="ARBA" id="ARBA00022989"/>
    </source>
</evidence>
<feature type="transmembrane region" description="Helical" evidence="6">
    <location>
        <begin position="6"/>
        <end position="30"/>
    </location>
</feature>
<keyword evidence="4 6" id="KW-1133">Transmembrane helix</keyword>
<feature type="transmembrane region" description="Helical" evidence="6">
    <location>
        <begin position="158"/>
        <end position="177"/>
    </location>
</feature>
<evidence type="ECO:0000256" key="5">
    <source>
        <dbReference type="ARBA" id="ARBA00023136"/>
    </source>
</evidence>
<dbReference type="PANTHER" id="PTHR38601:SF1">
    <property type="entry name" value="HYDROGENASE-4 COMPONENT E"/>
    <property type="match status" value="1"/>
</dbReference>
<gene>
    <name evidence="7" type="primary">hyfE</name>
    <name evidence="7" type="ORF">ERS008502_01814</name>
</gene>
<accession>A0AA36PJ26</accession>
<evidence type="ECO:0000256" key="2">
    <source>
        <dbReference type="ARBA" id="ARBA00022475"/>
    </source>
</evidence>
<comment type="caution">
    <text evidence="7">The sequence shown here is derived from an EMBL/GenBank/DDBJ whole genome shotgun (WGS) entry which is preliminary data.</text>
</comment>
<feature type="transmembrane region" description="Helical" evidence="6">
    <location>
        <begin position="183"/>
        <end position="202"/>
    </location>
</feature>
<dbReference type="EC" id="1.-.-.-" evidence="7"/>
<dbReference type="EMBL" id="CQBM01000003">
    <property type="protein sequence ID" value="CNH96028.1"/>
    <property type="molecule type" value="Genomic_DNA"/>
</dbReference>
<dbReference type="InterPro" id="IPR038730">
    <property type="entry name" value="HyfE-like"/>
</dbReference>
<comment type="subcellular location">
    <subcellularLocation>
        <location evidence="1">Cell membrane</location>
        <topology evidence="1">Multi-pass membrane protein</topology>
    </subcellularLocation>
</comment>
<reference evidence="7 8" key="1">
    <citation type="submission" date="2015-03" db="EMBL/GenBank/DDBJ databases">
        <authorList>
            <consortium name="Pathogen Informatics"/>
            <person name="Murphy D."/>
        </authorList>
    </citation>
    <scope>NUCLEOTIDE SEQUENCE [LARGE SCALE GENOMIC DNA]</scope>
    <source>
        <strain evidence="7 8">FE82747</strain>
    </source>
</reference>
<dbReference type="Proteomes" id="UP000040841">
    <property type="component" value="Unassembled WGS sequence"/>
</dbReference>
<protein>
    <submittedName>
        <fullName evidence="7">Hydrogenase 4 membrane subunit</fullName>
        <ecNumber evidence="7">1.-.-.-</ecNumber>
    </submittedName>
</protein>
<feature type="transmembrane region" description="Helical" evidence="6">
    <location>
        <begin position="64"/>
        <end position="86"/>
    </location>
</feature>
<dbReference type="GO" id="GO:0016491">
    <property type="term" value="F:oxidoreductase activity"/>
    <property type="evidence" value="ECO:0007669"/>
    <property type="project" value="UniProtKB-KW"/>
</dbReference>
<feature type="transmembrane region" description="Helical" evidence="6">
    <location>
        <begin position="98"/>
        <end position="118"/>
    </location>
</feature>
<dbReference type="AlphaFoldDB" id="A0AA36PJ26"/>
<dbReference type="GeneID" id="57918685"/>
<sequence length="222" mass="24334">MTGTPLLINTLVVNNLAGLLIITSLLVIIVKKPATSALFYALQSLVLVLIFLVLAETLNAHELYLWSLTAFITKVVLVPWIMYRAFRQMEDPKANGGVIGTASLIFIAAIIILLSYFVVEPVQLPMVSALKPALAVSLGHFLIGLLCIVTQRNILKNIFGYCLMENGAHLMLALLAFRAPELVEIGIATDAIFAVIVMTFMARKIYRTLHTLDVKQLTALKG</sequence>